<dbReference type="Ensembl" id="ENSEEET00000021243.2">
    <property type="protein sequence ID" value="ENSEEEP00000021009.2"/>
    <property type="gene ID" value="ENSEEEG00000010247.2"/>
</dbReference>
<dbReference type="InterPro" id="IPR029337">
    <property type="entry name" value="INSYN2"/>
</dbReference>
<dbReference type="PANTHER" id="PTHR28682:SF2">
    <property type="entry name" value="PROTEIN INSYN2B"/>
    <property type="match status" value="1"/>
</dbReference>
<reference evidence="3" key="2">
    <citation type="journal article" date="2017" name="Sci. Adv.">
        <title>A tail of two voltages: Proteomic comparison of the three electric organs of the electric eel.</title>
        <authorList>
            <person name="Traeger L.L."/>
            <person name="Sabat G."/>
            <person name="Barrett-Wilt G.A."/>
            <person name="Wells G.B."/>
            <person name="Sussman M.R."/>
        </authorList>
    </citation>
    <scope>NUCLEOTIDE SEQUENCE [LARGE SCALE GENOMIC DNA]</scope>
</reference>
<evidence type="ECO:0000256" key="1">
    <source>
        <dbReference type="SAM" id="MobiDB-lite"/>
    </source>
</evidence>
<evidence type="ECO:0000313" key="2">
    <source>
        <dbReference type="Ensembl" id="ENSEEEP00000021009.2"/>
    </source>
</evidence>
<feature type="compositionally biased region" description="Basic and acidic residues" evidence="1">
    <location>
        <begin position="416"/>
        <end position="432"/>
    </location>
</feature>
<reference evidence="2" key="3">
    <citation type="submission" date="2020-05" db="EMBL/GenBank/DDBJ databases">
        <title>Electrophorus electricus (electric eel) genome, fEleEle1, primary haplotype.</title>
        <authorList>
            <person name="Myers G."/>
            <person name="Meyer A."/>
            <person name="Fedrigo O."/>
            <person name="Formenti G."/>
            <person name="Rhie A."/>
            <person name="Tracey A."/>
            <person name="Sims Y."/>
            <person name="Jarvis E.D."/>
        </authorList>
    </citation>
    <scope>NUCLEOTIDE SEQUENCE [LARGE SCALE GENOMIC DNA]</scope>
</reference>
<feature type="region of interest" description="Disordered" evidence="1">
    <location>
        <begin position="186"/>
        <end position="220"/>
    </location>
</feature>
<feature type="compositionally biased region" description="Polar residues" evidence="1">
    <location>
        <begin position="314"/>
        <end position="328"/>
    </location>
</feature>
<dbReference type="PANTHER" id="PTHR28682">
    <property type="entry name" value="INHIBITORY SYNAPTIC FACTOR 2A-RELATED"/>
    <property type="match status" value="1"/>
</dbReference>
<evidence type="ECO:0008006" key="4">
    <source>
        <dbReference type="Google" id="ProtNLM"/>
    </source>
</evidence>
<dbReference type="KEGG" id="eee:113577147"/>
<keyword evidence="3" id="KW-1185">Reference proteome</keyword>
<feature type="region of interest" description="Disordered" evidence="1">
    <location>
        <begin position="97"/>
        <end position="131"/>
    </location>
</feature>
<proteinExistence type="predicted"/>
<dbReference type="CTD" id="100131897"/>
<organism evidence="2 3">
    <name type="scientific">Electrophorus electricus</name>
    <name type="common">Electric eel</name>
    <name type="synonym">Gymnotus electricus</name>
    <dbReference type="NCBI Taxonomy" id="8005"/>
    <lineage>
        <taxon>Eukaryota</taxon>
        <taxon>Metazoa</taxon>
        <taxon>Chordata</taxon>
        <taxon>Craniata</taxon>
        <taxon>Vertebrata</taxon>
        <taxon>Euteleostomi</taxon>
        <taxon>Actinopterygii</taxon>
        <taxon>Neopterygii</taxon>
        <taxon>Teleostei</taxon>
        <taxon>Ostariophysi</taxon>
        <taxon>Gymnotiformes</taxon>
        <taxon>Gymnotoidei</taxon>
        <taxon>Gymnotidae</taxon>
        <taxon>Electrophorus</taxon>
    </lineage>
</organism>
<feature type="compositionally biased region" description="Basic and acidic residues" evidence="1">
    <location>
        <begin position="265"/>
        <end position="277"/>
    </location>
</feature>
<dbReference type="RefSeq" id="XP_026865436.2">
    <property type="nucleotide sequence ID" value="XM_027009635.2"/>
</dbReference>
<feature type="region of interest" description="Disordered" evidence="1">
    <location>
        <begin position="360"/>
        <end position="432"/>
    </location>
</feature>
<reference evidence="2" key="4">
    <citation type="submission" date="2025-08" db="UniProtKB">
        <authorList>
            <consortium name="Ensembl"/>
        </authorList>
    </citation>
    <scope>IDENTIFICATION</scope>
</reference>
<dbReference type="GeneID" id="113577147"/>
<accession>A0A4W4FA97</accession>
<gene>
    <name evidence="2" type="primary">LOC113577147</name>
</gene>
<feature type="region of interest" description="Disordered" evidence="1">
    <location>
        <begin position="259"/>
        <end position="346"/>
    </location>
</feature>
<dbReference type="Pfam" id="PF15265">
    <property type="entry name" value="FAM196"/>
    <property type="match status" value="1"/>
</dbReference>
<evidence type="ECO:0000313" key="3">
    <source>
        <dbReference type="Proteomes" id="UP000314983"/>
    </source>
</evidence>
<dbReference type="STRING" id="8005.ENSEEEP00000021009"/>
<feature type="region of interest" description="Disordered" evidence="1">
    <location>
        <begin position="145"/>
        <end position="172"/>
    </location>
</feature>
<feature type="compositionally biased region" description="Polar residues" evidence="1">
    <location>
        <begin position="403"/>
        <end position="415"/>
    </location>
</feature>
<dbReference type="Proteomes" id="UP000314983">
    <property type="component" value="Chromosome 2"/>
</dbReference>
<protein>
    <recommendedName>
        <fullName evidence="4">Protein FAM196B</fullName>
    </recommendedName>
</protein>
<dbReference type="AlphaFoldDB" id="A0A4W4FA97"/>
<sequence>MGRRAAETTNPVPALGVPLTGRRVVLEQKWGPLCSVGVQTSPGLCSLPSLKRLGRQIGTAHGVPASTETMSLDRVKPVTQQALQSLYRDDATQDSGIYSRIRSVRTNPNPAEGRTNSKRTPRYTNGSVVSPELVGGVSWEGAEAREADGQCQAPAKGQRRGQSLRSERAHPSMQCESVISYTMPTRPCRATTSPRQCGTCGRKPPQALPSMAPQCHKQSTNQIQTSMTLPAQLRKDPPRLQNQPLLDASAMNTPNISVSAAHAQKTHESKSKQRDITTPETKTPTAEGTRQPINNKPCTNNTPIHTSKNDSKPKSSQHPQTHNTQTSIRKTEPRATYQKRHTPQECTECTGQCVNNQFHATPASKPSGGHDTPKPPPPVLSIGTESEATPNLSCEIPSHSEVTEATSRPVSPRTQPSEREPKNKDLEEPETKPHLEDLHLLRNDTPDIPQCNGVPAALHGLLQDIEENLLSNQQKIKVLLNVIQDLEKSKALSEGRCSYRTGQDINNCTTCQKTACTIYSVEHDFRLQEMRLQNVLEALDMECDAPAPKPTASRLRTRNRVKKLHKKCFWWL</sequence>
<reference evidence="2" key="5">
    <citation type="submission" date="2025-09" db="UniProtKB">
        <authorList>
            <consortium name="Ensembl"/>
        </authorList>
    </citation>
    <scope>IDENTIFICATION</scope>
</reference>
<dbReference type="OMA" id="LSHTMPK"/>
<name>A0A4W4FA97_ELEEL</name>
<feature type="compositionally biased region" description="Polar residues" evidence="1">
    <location>
        <begin position="278"/>
        <end position="306"/>
    </location>
</feature>
<dbReference type="GeneTree" id="ENSGT01090000260190"/>
<reference evidence="3" key="1">
    <citation type="journal article" date="2014" name="Science">
        <title>Nonhuman genetics. Genomic basis for the convergent evolution of electric organs.</title>
        <authorList>
            <person name="Gallant J.R."/>
            <person name="Traeger L.L."/>
            <person name="Volkening J.D."/>
            <person name="Moffett H."/>
            <person name="Chen P.H."/>
            <person name="Novina C.D."/>
            <person name="Phillips G.N.Jr."/>
            <person name="Anand R."/>
            <person name="Wells G.B."/>
            <person name="Pinch M."/>
            <person name="Guth R."/>
            <person name="Unguez G.A."/>
            <person name="Albert J.S."/>
            <person name="Zakon H.H."/>
            <person name="Samanta M.P."/>
            <person name="Sussman M.R."/>
        </authorList>
    </citation>
    <scope>NUCLEOTIDE SEQUENCE [LARGE SCALE GENOMIC DNA]</scope>
</reference>
<feature type="compositionally biased region" description="Polar residues" evidence="1">
    <location>
        <begin position="383"/>
        <end position="392"/>
    </location>
</feature>